<dbReference type="RefSeq" id="WP_029053605.1">
    <property type="nucleotide sequence ID" value="NZ_CP015108.1"/>
</dbReference>
<accession>A0ABN4YS51</accession>
<keyword evidence="2" id="KW-1185">Reference proteome</keyword>
<dbReference type="Proteomes" id="UP000192486">
    <property type="component" value="Chromosome"/>
</dbReference>
<dbReference type="PROSITE" id="PS51257">
    <property type="entry name" value="PROKAR_LIPOPROTEIN"/>
    <property type="match status" value="1"/>
</dbReference>
<reference evidence="1 2" key="1">
    <citation type="submission" date="2016-04" db="EMBL/GenBank/DDBJ databases">
        <title>Comparative Genomics and Epigenetics of Sporosarcina ureae.</title>
        <authorList>
            <person name="Oliver A.S."/>
            <person name="Cooper K.K."/>
        </authorList>
    </citation>
    <scope>NUCLEOTIDE SEQUENCE [LARGE SCALE GENOMIC DNA]</scope>
    <source>
        <strain evidence="1 2">S204</strain>
    </source>
</reference>
<evidence type="ECO:0000313" key="2">
    <source>
        <dbReference type="Proteomes" id="UP000192486"/>
    </source>
</evidence>
<evidence type="ECO:0000313" key="1">
    <source>
        <dbReference type="EMBL" id="ARF14697.1"/>
    </source>
</evidence>
<proteinExistence type="predicted"/>
<organism evidence="1 2">
    <name type="scientific">Sporosarcina ureae</name>
    <dbReference type="NCBI Taxonomy" id="1571"/>
    <lineage>
        <taxon>Bacteria</taxon>
        <taxon>Bacillati</taxon>
        <taxon>Bacillota</taxon>
        <taxon>Bacilli</taxon>
        <taxon>Bacillales</taxon>
        <taxon>Caryophanaceae</taxon>
        <taxon>Sporosarcina</taxon>
    </lineage>
</organism>
<gene>
    <name evidence="1" type="ORF">SporoS204_11405</name>
</gene>
<name>A0ABN4YS51_SPOUR</name>
<dbReference type="EMBL" id="CP015108">
    <property type="protein sequence ID" value="ARF14697.1"/>
    <property type="molecule type" value="Genomic_DNA"/>
</dbReference>
<sequence>MKLKFMYFALVVFSIMLIMGCSNKQVIENSNDMDSYEDVKAAAWEFLKEEGWQDQARDDLQSAKVKEVIVDNKYILLDKAYDGKEVLSVSFEDVDNAVTGTPLILVDSNTNKVIAYMPTE</sequence>
<protein>
    <submittedName>
        <fullName evidence="1">Uncharacterized protein</fullName>
    </submittedName>
</protein>